<dbReference type="Gene3D" id="3.40.50.720">
    <property type="entry name" value="NAD(P)-binding Rossmann-like Domain"/>
    <property type="match status" value="1"/>
</dbReference>
<dbReference type="PANTHER" id="PTHR43669">
    <property type="entry name" value="5-KETO-D-GLUCONATE 5-REDUCTASE"/>
    <property type="match status" value="1"/>
</dbReference>
<proteinExistence type="inferred from homology"/>
<reference evidence="4 5" key="1">
    <citation type="submission" date="2024-01" db="EMBL/GenBank/DDBJ databases">
        <title>Comparative genomics of Cryptococcus and Kwoniella reveals pathogenesis evolution and contrasting modes of karyotype evolution via chromosome fusion or intercentromeric recombination.</title>
        <authorList>
            <person name="Coelho M.A."/>
            <person name="David-Palma M."/>
            <person name="Shea T."/>
            <person name="Bowers K."/>
            <person name="McGinley-Smith S."/>
            <person name="Mohammad A.W."/>
            <person name="Gnirke A."/>
            <person name="Yurkov A.M."/>
            <person name="Nowrousian M."/>
            <person name="Sun S."/>
            <person name="Cuomo C.A."/>
            <person name="Heitman J."/>
        </authorList>
    </citation>
    <scope>NUCLEOTIDE SEQUENCE [LARGE SCALE GENOMIC DNA]</scope>
    <source>
        <strain evidence="4 5">CBS 6074</strain>
    </source>
</reference>
<feature type="chain" id="PRO_5043646267" description="Short-chain dehydrogenase" evidence="3">
    <location>
        <begin position="24"/>
        <end position="221"/>
    </location>
</feature>
<feature type="signal peptide" evidence="3">
    <location>
        <begin position="1"/>
        <end position="23"/>
    </location>
</feature>
<name>A0AAX4JW90_9TREE</name>
<dbReference type="GO" id="GO:0016491">
    <property type="term" value="F:oxidoreductase activity"/>
    <property type="evidence" value="ECO:0007669"/>
    <property type="project" value="UniProtKB-KW"/>
</dbReference>
<keyword evidence="5" id="KW-1185">Reference proteome</keyword>
<gene>
    <name evidence="4" type="ORF">L201_004581</name>
</gene>
<organism evidence="4 5">
    <name type="scientific">Kwoniella dendrophila CBS 6074</name>
    <dbReference type="NCBI Taxonomy" id="1295534"/>
    <lineage>
        <taxon>Eukaryota</taxon>
        <taxon>Fungi</taxon>
        <taxon>Dikarya</taxon>
        <taxon>Basidiomycota</taxon>
        <taxon>Agaricomycotina</taxon>
        <taxon>Tremellomycetes</taxon>
        <taxon>Tremellales</taxon>
        <taxon>Cryptococcaceae</taxon>
        <taxon>Kwoniella</taxon>
    </lineage>
</organism>
<evidence type="ECO:0000256" key="1">
    <source>
        <dbReference type="ARBA" id="ARBA00006484"/>
    </source>
</evidence>
<dbReference type="Pfam" id="PF00106">
    <property type="entry name" value="adh_short"/>
    <property type="match status" value="1"/>
</dbReference>
<dbReference type="RefSeq" id="XP_066076419.1">
    <property type="nucleotide sequence ID" value="XM_066220322.1"/>
</dbReference>
<evidence type="ECO:0000256" key="3">
    <source>
        <dbReference type="SAM" id="SignalP"/>
    </source>
</evidence>
<evidence type="ECO:0000256" key="2">
    <source>
        <dbReference type="ARBA" id="ARBA00023002"/>
    </source>
</evidence>
<dbReference type="InterPro" id="IPR002347">
    <property type="entry name" value="SDR_fam"/>
</dbReference>
<accession>A0AAX4JW90</accession>
<dbReference type="InterPro" id="IPR036291">
    <property type="entry name" value="NAD(P)-bd_dom_sf"/>
</dbReference>
<sequence>MRWPRTVSKIALILGTGANIGQATVNNYKNSGYRVATVSRTAQPTTDTTEKNSIVHFTADFADPSSIEPIFDQVQTHFGAAPDVVIYNAALMIITPTNPFDIPLTDFTKALNINTVSPYYAAGVAYARNNKIIFIYTGNGMNTMLDPKITSLGIGKAGSAHFIEEAAKEEFLRPAQFYYCDQRRLDGTPCYTGLSGQAHADLYIKLAQNTEQADPLIVFRA</sequence>
<dbReference type="SUPFAM" id="SSF51735">
    <property type="entry name" value="NAD(P)-binding Rossmann-fold domains"/>
    <property type="match status" value="1"/>
</dbReference>
<evidence type="ECO:0000313" key="5">
    <source>
        <dbReference type="Proteomes" id="UP001355207"/>
    </source>
</evidence>
<keyword evidence="3" id="KW-0732">Signal</keyword>
<dbReference type="EMBL" id="CP144103">
    <property type="protein sequence ID" value="WWC89656.1"/>
    <property type="molecule type" value="Genomic_DNA"/>
</dbReference>
<protein>
    <recommendedName>
        <fullName evidence="6">Short-chain dehydrogenase</fullName>
    </recommendedName>
</protein>
<dbReference type="AlphaFoldDB" id="A0AAX4JW90"/>
<evidence type="ECO:0008006" key="6">
    <source>
        <dbReference type="Google" id="ProtNLM"/>
    </source>
</evidence>
<keyword evidence="2" id="KW-0560">Oxidoreductase</keyword>
<evidence type="ECO:0000313" key="4">
    <source>
        <dbReference type="EMBL" id="WWC89656.1"/>
    </source>
</evidence>
<dbReference type="PANTHER" id="PTHR43669:SF4">
    <property type="entry name" value="SHORT-CHAIN DEHYDROGENASE"/>
    <property type="match status" value="1"/>
</dbReference>
<comment type="similarity">
    <text evidence="1">Belongs to the short-chain dehydrogenases/reductases (SDR) family.</text>
</comment>
<dbReference type="GeneID" id="91095251"/>
<dbReference type="Proteomes" id="UP001355207">
    <property type="component" value="Chromosome 6"/>
</dbReference>